<evidence type="ECO:0000256" key="1">
    <source>
        <dbReference type="SAM" id="MobiDB-lite"/>
    </source>
</evidence>
<dbReference type="Proteomes" id="UP001153269">
    <property type="component" value="Unassembled WGS sequence"/>
</dbReference>
<sequence length="95" mass="10144">MPSPASLGTTDPGPSTRWAAIHGDMSGKYLERRGGGGDEESSVQRGHMPSEAIHPLQAGIRYGLSHLILLQAASEAEQHRGSPQTRASSQMTCYK</sequence>
<protein>
    <submittedName>
        <fullName evidence="2">Uncharacterized protein</fullName>
    </submittedName>
</protein>
<evidence type="ECO:0000313" key="3">
    <source>
        <dbReference type="Proteomes" id="UP001153269"/>
    </source>
</evidence>
<reference evidence="2" key="1">
    <citation type="submission" date="2020-03" db="EMBL/GenBank/DDBJ databases">
        <authorList>
            <person name="Weist P."/>
        </authorList>
    </citation>
    <scope>NUCLEOTIDE SEQUENCE</scope>
</reference>
<proteinExistence type="predicted"/>
<comment type="caution">
    <text evidence="2">The sequence shown here is derived from an EMBL/GenBank/DDBJ whole genome shotgun (WGS) entry which is preliminary data.</text>
</comment>
<dbReference type="AlphaFoldDB" id="A0A9N7Z558"/>
<accession>A0A9N7Z558</accession>
<evidence type="ECO:0000313" key="2">
    <source>
        <dbReference type="EMBL" id="CAB1450556.1"/>
    </source>
</evidence>
<feature type="region of interest" description="Disordered" evidence="1">
    <location>
        <begin position="75"/>
        <end position="95"/>
    </location>
</feature>
<gene>
    <name evidence="2" type="ORF">PLEPLA_LOCUS38248</name>
</gene>
<dbReference type="EMBL" id="CADEAL010004058">
    <property type="protein sequence ID" value="CAB1450556.1"/>
    <property type="molecule type" value="Genomic_DNA"/>
</dbReference>
<organism evidence="2 3">
    <name type="scientific">Pleuronectes platessa</name>
    <name type="common">European plaice</name>
    <dbReference type="NCBI Taxonomy" id="8262"/>
    <lineage>
        <taxon>Eukaryota</taxon>
        <taxon>Metazoa</taxon>
        <taxon>Chordata</taxon>
        <taxon>Craniata</taxon>
        <taxon>Vertebrata</taxon>
        <taxon>Euteleostomi</taxon>
        <taxon>Actinopterygii</taxon>
        <taxon>Neopterygii</taxon>
        <taxon>Teleostei</taxon>
        <taxon>Neoteleostei</taxon>
        <taxon>Acanthomorphata</taxon>
        <taxon>Carangaria</taxon>
        <taxon>Pleuronectiformes</taxon>
        <taxon>Pleuronectoidei</taxon>
        <taxon>Pleuronectidae</taxon>
        <taxon>Pleuronectes</taxon>
    </lineage>
</organism>
<feature type="compositionally biased region" description="Polar residues" evidence="1">
    <location>
        <begin position="81"/>
        <end position="95"/>
    </location>
</feature>
<feature type="region of interest" description="Disordered" evidence="1">
    <location>
        <begin position="27"/>
        <end position="48"/>
    </location>
</feature>
<name>A0A9N7Z558_PLEPL</name>
<keyword evidence="3" id="KW-1185">Reference proteome</keyword>